<dbReference type="InterPro" id="IPR052090">
    <property type="entry name" value="Cytolytic_pore-forming_toxin"/>
</dbReference>
<feature type="non-terminal residue" evidence="2">
    <location>
        <position position="1"/>
    </location>
</feature>
<organism evidence="2 3">
    <name type="scientific">Cirrhinus mrigala</name>
    <name type="common">Mrigala</name>
    <dbReference type="NCBI Taxonomy" id="683832"/>
    <lineage>
        <taxon>Eukaryota</taxon>
        <taxon>Metazoa</taxon>
        <taxon>Chordata</taxon>
        <taxon>Craniata</taxon>
        <taxon>Vertebrata</taxon>
        <taxon>Euteleostomi</taxon>
        <taxon>Actinopterygii</taxon>
        <taxon>Neopterygii</taxon>
        <taxon>Teleostei</taxon>
        <taxon>Ostariophysi</taxon>
        <taxon>Cypriniformes</taxon>
        <taxon>Cyprinidae</taxon>
        <taxon>Labeoninae</taxon>
        <taxon>Labeonini</taxon>
        <taxon>Cirrhinus</taxon>
    </lineage>
</organism>
<dbReference type="Gene3D" id="2.60.40.10">
    <property type="entry name" value="Immunoglobulins"/>
    <property type="match status" value="1"/>
</dbReference>
<dbReference type="EMBL" id="JAMKFB020000010">
    <property type="protein sequence ID" value="KAL0183046.1"/>
    <property type="molecule type" value="Genomic_DNA"/>
</dbReference>
<gene>
    <name evidence="2" type="ORF">M9458_022421</name>
</gene>
<dbReference type="PANTHER" id="PTHR31594">
    <property type="entry name" value="AIG1-TYPE G DOMAIN-CONTAINING PROTEIN"/>
    <property type="match status" value="1"/>
</dbReference>
<evidence type="ECO:0000313" key="2">
    <source>
        <dbReference type="EMBL" id="KAL0183046.1"/>
    </source>
</evidence>
<accession>A0ABD0QDH5</accession>
<dbReference type="AlphaFoldDB" id="A0ABD0QDH5"/>
<dbReference type="PANTHER" id="PTHR31594:SF15">
    <property type="entry name" value="VERRUCOTOXIN SUBUNIT BETA ISOFORM X1-RELATED"/>
    <property type="match status" value="1"/>
</dbReference>
<comment type="caution">
    <text evidence="2">The sequence shown here is derived from an EMBL/GenBank/DDBJ whole genome shotgun (WGS) entry which is preliminary data.</text>
</comment>
<feature type="domain" description="Fibronectin type-III" evidence="1">
    <location>
        <begin position="1"/>
        <end position="63"/>
    </location>
</feature>
<evidence type="ECO:0000313" key="3">
    <source>
        <dbReference type="Proteomes" id="UP001529510"/>
    </source>
</evidence>
<dbReference type="SUPFAM" id="SSF49265">
    <property type="entry name" value="Fibronectin type III"/>
    <property type="match status" value="1"/>
</dbReference>
<feature type="non-terminal residue" evidence="2">
    <location>
        <position position="67"/>
    </location>
</feature>
<keyword evidence="3" id="KW-1185">Reference proteome</keyword>
<dbReference type="PROSITE" id="PS50853">
    <property type="entry name" value="FN3"/>
    <property type="match status" value="1"/>
</dbReference>
<dbReference type="Proteomes" id="UP001529510">
    <property type="component" value="Unassembled WGS sequence"/>
</dbReference>
<proteinExistence type="predicted"/>
<dbReference type="InterPro" id="IPR013783">
    <property type="entry name" value="Ig-like_fold"/>
</dbReference>
<reference evidence="2 3" key="1">
    <citation type="submission" date="2024-05" db="EMBL/GenBank/DDBJ databases">
        <title>Genome sequencing and assembly of Indian major carp, Cirrhinus mrigala (Hamilton, 1822).</title>
        <authorList>
            <person name="Mohindra V."/>
            <person name="Chowdhury L.M."/>
            <person name="Lal K."/>
            <person name="Jena J.K."/>
        </authorList>
    </citation>
    <scope>NUCLEOTIDE SEQUENCE [LARGE SCALE GENOMIC DNA]</scope>
    <source>
        <strain evidence="2">CM1030</strain>
        <tissue evidence="2">Blood</tissue>
    </source>
</reference>
<name>A0ABD0QDH5_CIRMR</name>
<dbReference type="CDD" id="cd00063">
    <property type="entry name" value="FN3"/>
    <property type="match status" value="1"/>
</dbReference>
<dbReference type="InterPro" id="IPR003961">
    <property type="entry name" value="FN3_dom"/>
</dbReference>
<sequence length="67" mass="7813">ELKLQYKTKEDKDWNYQSVLQGQSTATLKDLRPDTEYEIKCAAVGKLNYTVESDVIKVTTHSDYKRK</sequence>
<evidence type="ECO:0000259" key="1">
    <source>
        <dbReference type="PROSITE" id="PS50853"/>
    </source>
</evidence>
<protein>
    <recommendedName>
        <fullName evidence="1">Fibronectin type-III domain-containing protein</fullName>
    </recommendedName>
</protein>
<dbReference type="InterPro" id="IPR036116">
    <property type="entry name" value="FN3_sf"/>
</dbReference>